<sequence>MEKVTQFVEKGKGKDMTFDEHYEEFEKVVENLSLLEQEALRPKKKRKVIMKKKALKA</sequence>
<proteinExistence type="predicted"/>
<evidence type="ECO:0000313" key="1">
    <source>
        <dbReference type="EnsemblPlants" id="MELO3C019249.2.1"/>
    </source>
</evidence>
<organism evidence="1">
    <name type="scientific">Cucumis melo</name>
    <name type="common">Muskmelon</name>
    <dbReference type="NCBI Taxonomy" id="3656"/>
    <lineage>
        <taxon>Eukaryota</taxon>
        <taxon>Viridiplantae</taxon>
        <taxon>Streptophyta</taxon>
        <taxon>Embryophyta</taxon>
        <taxon>Tracheophyta</taxon>
        <taxon>Spermatophyta</taxon>
        <taxon>Magnoliopsida</taxon>
        <taxon>eudicotyledons</taxon>
        <taxon>Gunneridae</taxon>
        <taxon>Pentapetalae</taxon>
        <taxon>rosids</taxon>
        <taxon>fabids</taxon>
        <taxon>Cucurbitales</taxon>
        <taxon>Cucurbitaceae</taxon>
        <taxon>Benincaseae</taxon>
        <taxon>Cucumis</taxon>
    </lineage>
</organism>
<dbReference type="Gramene" id="MELO3C019249.2.1">
    <property type="protein sequence ID" value="MELO3C019249.2.1"/>
    <property type="gene ID" value="MELO3C019249.2"/>
</dbReference>
<name>A0A9I9DJH0_CUCME</name>
<reference evidence="1" key="1">
    <citation type="submission" date="2023-03" db="UniProtKB">
        <authorList>
            <consortium name="EnsemblPlants"/>
        </authorList>
    </citation>
    <scope>IDENTIFICATION</scope>
</reference>
<dbReference type="EnsemblPlants" id="MELO3C019249.2.1">
    <property type="protein sequence ID" value="MELO3C019249.2.1"/>
    <property type="gene ID" value="MELO3C019249.2"/>
</dbReference>
<accession>A0A9I9DJH0</accession>
<dbReference type="AlphaFoldDB" id="A0A9I9DJH0"/>
<protein>
    <submittedName>
        <fullName evidence="1">Uncharacterized protein</fullName>
    </submittedName>
</protein>